<dbReference type="InterPro" id="IPR000835">
    <property type="entry name" value="HTH_MarR-typ"/>
</dbReference>
<evidence type="ECO:0000313" key="6">
    <source>
        <dbReference type="Proteomes" id="UP000029733"/>
    </source>
</evidence>
<dbReference type="Proteomes" id="UP000029733">
    <property type="component" value="Unassembled WGS sequence"/>
</dbReference>
<dbReference type="EMBL" id="JRPR02000001">
    <property type="protein sequence ID" value="TLD97281.1"/>
    <property type="molecule type" value="Genomic_DNA"/>
</dbReference>
<evidence type="ECO:0000313" key="5">
    <source>
        <dbReference type="EMBL" id="TLD97281.1"/>
    </source>
</evidence>
<protein>
    <submittedName>
        <fullName evidence="5">MarR family transcriptional regulator</fullName>
    </submittedName>
</protein>
<dbReference type="GO" id="GO:0003677">
    <property type="term" value="F:DNA binding"/>
    <property type="evidence" value="ECO:0007669"/>
    <property type="project" value="UniProtKB-KW"/>
</dbReference>
<accession>A0A4U8TBJ8</accession>
<proteinExistence type="predicted"/>
<organism evidence="5 6">
    <name type="scientific">Helicobacter jaachi</name>
    <dbReference type="NCBI Taxonomy" id="1677920"/>
    <lineage>
        <taxon>Bacteria</taxon>
        <taxon>Pseudomonadati</taxon>
        <taxon>Campylobacterota</taxon>
        <taxon>Epsilonproteobacteria</taxon>
        <taxon>Campylobacterales</taxon>
        <taxon>Helicobacteraceae</taxon>
        <taxon>Helicobacter</taxon>
    </lineage>
</organism>
<dbReference type="InterPro" id="IPR036388">
    <property type="entry name" value="WH-like_DNA-bd_sf"/>
</dbReference>
<keyword evidence="3" id="KW-0804">Transcription</keyword>
<dbReference type="Pfam" id="PF01047">
    <property type="entry name" value="MarR"/>
    <property type="match status" value="1"/>
</dbReference>
<keyword evidence="2" id="KW-0238">DNA-binding</keyword>
<evidence type="ECO:0000256" key="1">
    <source>
        <dbReference type="ARBA" id="ARBA00023015"/>
    </source>
</evidence>
<dbReference type="RefSeq" id="WP_034352539.1">
    <property type="nucleotide sequence ID" value="NZ_JRPR02000001.1"/>
</dbReference>
<dbReference type="OrthoDB" id="5325000at2"/>
<dbReference type="PANTHER" id="PTHR42756">
    <property type="entry name" value="TRANSCRIPTIONAL REGULATOR, MARR"/>
    <property type="match status" value="1"/>
</dbReference>
<name>A0A4U8TBJ8_9HELI</name>
<dbReference type="AlphaFoldDB" id="A0A4U8TBJ8"/>
<dbReference type="InterPro" id="IPR023187">
    <property type="entry name" value="Tscrpt_reg_MarR-type_CS"/>
</dbReference>
<evidence type="ECO:0000256" key="2">
    <source>
        <dbReference type="ARBA" id="ARBA00023125"/>
    </source>
</evidence>
<evidence type="ECO:0000256" key="3">
    <source>
        <dbReference type="ARBA" id="ARBA00023163"/>
    </source>
</evidence>
<dbReference type="InterPro" id="IPR036390">
    <property type="entry name" value="WH_DNA-bd_sf"/>
</dbReference>
<reference evidence="5 6" key="1">
    <citation type="journal article" date="2014" name="Genome Announc.">
        <title>Draft genome sequences of eight enterohepatic helicobacter species isolated from both laboratory and wild rodents.</title>
        <authorList>
            <person name="Sheh A."/>
            <person name="Shen Z."/>
            <person name="Fox J.G."/>
        </authorList>
    </citation>
    <scope>NUCLEOTIDE SEQUENCE [LARGE SCALE GENOMIC DNA]</scope>
    <source>
        <strain evidence="5 6">MIT 09-6949</strain>
    </source>
</reference>
<keyword evidence="1" id="KW-0805">Transcription regulation</keyword>
<dbReference type="STRING" id="1677920.LS71_01165"/>
<keyword evidence="6" id="KW-1185">Reference proteome</keyword>
<comment type="caution">
    <text evidence="5">The sequence shown here is derived from an EMBL/GenBank/DDBJ whole genome shotgun (WGS) entry which is preliminary data.</text>
</comment>
<gene>
    <name evidence="5" type="ORF">LS71_000555</name>
</gene>
<dbReference type="SUPFAM" id="SSF46785">
    <property type="entry name" value="Winged helix' DNA-binding domain"/>
    <property type="match status" value="1"/>
</dbReference>
<dbReference type="Gene3D" id="1.10.10.10">
    <property type="entry name" value="Winged helix-like DNA-binding domain superfamily/Winged helix DNA-binding domain"/>
    <property type="match status" value="1"/>
</dbReference>
<dbReference type="GO" id="GO:0003700">
    <property type="term" value="F:DNA-binding transcription factor activity"/>
    <property type="evidence" value="ECO:0007669"/>
    <property type="project" value="InterPro"/>
</dbReference>
<dbReference type="PROSITE" id="PS50995">
    <property type="entry name" value="HTH_MARR_2"/>
    <property type="match status" value="1"/>
</dbReference>
<dbReference type="SMART" id="SM00347">
    <property type="entry name" value="HTH_MARR"/>
    <property type="match status" value="1"/>
</dbReference>
<sequence length="150" mass="17246">MQCNQHFIGHHIGKTARCFQVFFINELKAYNLGFEQGIILFIIAENPQAHINFVAEELHKNKATISREVNSLISKGFCLKKQAPNDKRTMLLELTPSGKNVLNVIENKRKKLEAQLQKNLSQEEIDTCIDVLECMYQTIQDNLKESPRCN</sequence>
<evidence type="ECO:0000259" key="4">
    <source>
        <dbReference type="PROSITE" id="PS50995"/>
    </source>
</evidence>
<dbReference type="PRINTS" id="PR00598">
    <property type="entry name" value="HTHMARR"/>
</dbReference>
<feature type="domain" description="HTH marR-type" evidence="4">
    <location>
        <begin position="5"/>
        <end position="137"/>
    </location>
</feature>
<dbReference type="PANTHER" id="PTHR42756:SF1">
    <property type="entry name" value="TRANSCRIPTIONAL REPRESSOR OF EMRAB OPERON"/>
    <property type="match status" value="1"/>
</dbReference>
<dbReference type="PROSITE" id="PS01117">
    <property type="entry name" value="HTH_MARR_1"/>
    <property type="match status" value="1"/>
</dbReference>